<evidence type="ECO:0000313" key="19">
    <source>
        <dbReference type="EMBL" id="AJF22260.1"/>
    </source>
</evidence>
<evidence type="ECO:0000256" key="18">
    <source>
        <dbReference type="SAM" id="MobiDB-lite"/>
    </source>
</evidence>
<name>A0A0B5GMB1_HV1</name>
<dbReference type="Pfam" id="PF00469">
    <property type="entry name" value="F-protein"/>
    <property type="match status" value="1"/>
</dbReference>
<dbReference type="GO" id="GO:0005525">
    <property type="term" value="F:GTP binding"/>
    <property type="evidence" value="ECO:0007669"/>
    <property type="project" value="InterPro"/>
</dbReference>
<evidence type="ECO:0000256" key="10">
    <source>
        <dbReference type="ARBA" id="ARBA00022844"/>
    </source>
</evidence>
<keyword evidence="9 17" id="KW-0519">Myristate</keyword>
<evidence type="ECO:0000256" key="16">
    <source>
        <dbReference type="ARBA" id="ARBA00023288"/>
    </source>
</evidence>
<keyword evidence="3" id="KW-1032">Host cell membrane</keyword>
<evidence type="ECO:0000256" key="12">
    <source>
        <dbReference type="ARBA" id="ARBA00023026"/>
    </source>
</evidence>
<evidence type="ECO:0000256" key="7">
    <source>
        <dbReference type="ARBA" id="ARBA00022581"/>
    </source>
</evidence>
<accession>A0A0B5GMB1</accession>
<evidence type="ECO:0000256" key="4">
    <source>
        <dbReference type="ARBA" id="ARBA00022518"/>
    </source>
</evidence>
<keyword evidence="6" id="KW-0597">Phosphoprotein</keyword>
<sequence>MGGKWSKRSAPGWNTIRERMRRTEPGRTEPAAEGVGAVSRDLERHGAITTSTTPSADGDWLEAQEEEEEELPFPPQPPLTSMTYTEAVDFNLIHLEKEGLERLSLTHSKRDLHVLEVYVYHRYCHDCDSYTYRPGPRIPLPLTWGCSFKPVQLEQEEEENATEKNNLFQLQPMNVLDEHDPEGQMWKFNFHLPLPLLHLAKHKHHYYDCDC</sequence>
<dbReference type="InterPro" id="IPR027480">
    <property type="entry name" value="HIV-1_Nef_anchor_sf"/>
</dbReference>
<evidence type="ECO:0000256" key="11">
    <source>
        <dbReference type="ARBA" id="ARBA00022870"/>
    </source>
</evidence>
<feature type="compositionally biased region" description="Acidic residues" evidence="18">
    <location>
        <begin position="59"/>
        <end position="71"/>
    </location>
</feature>
<evidence type="ECO:0000256" key="9">
    <source>
        <dbReference type="ARBA" id="ARBA00022707"/>
    </source>
</evidence>
<evidence type="ECO:0000256" key="15">
    <source>
        <dbReference type="ARBA" id="ARBA00023280"/>
    </source>
</evidence>
<keyword evidence="11" id="KW-1043">Host membrane</keyword>
<evidence type="ECO:0000256" key="14">
    <source>
        <dbReference type="ARBA" id="ARBA00023136"/>
    </source>
</evidence>
<keyword evidence="12 17" id="KW-0843">Virulence</keyword>
<organismHost>
    <name type="scientific">Homo sapiens</name>
    <name type="common">Human</name>
    <dbReference type="NCBI Taxonomy" id="9606"/>
</organismHost>
<feature type="region of interest" description="Disordered" evidence="18">
    <location>
        <begin position="1"/>
        <end position="79"/>
    </location>
</feature>
<comment type="similarity">
    <text evidence="1 17">Belongs to the lentivirus primate group Nef protein family.</text>
</comment>
<dbReference type="GO" id="GO:0044423">
    <property type="term" value="C:virion component"/>
    <property type="evidence" value="ECO:0007669"/>
    <property type="project" value="UniProtKB-KW"/>
</dbReference>
<evidence type="ECO:0000256" key="17">
    <source>
        <dbReference type="RuleBase" id="RU000344"/>
    </source>
</evidence>
<dbReference type="Gene3D" id="4.10.890.10">
    <property type="entry name" value="HIV 1 nef anchor domain"/>
    <property type="match status" value="1"/>
</dbReference>
<evidence type="ECO:0000256" key="2">
    <source>
        <dbReference type="ARBA" id="ARBA00013526"/>
    </source>
</evidence>
<dbReference type="SUPFAM" id="SSF55671">
    <property type="entry name" value="Regulatory factor Nef"/>
    <property type="match status" value="1"/>
</dbReference>
<keyword evidence="7" id="KW-0945">Host-virus interaction</keyword>
<reference evidence="19" key="1">
    <citation type="submission" date="2014-10" db="EMBL/GenBank/DDBJ databases">
        <title>Genetic defects in the nef gene are induced by Korean red ginseng intake; monitoring of nef sequence polymorphisms over 20 years.</title>
        <authorList>
            <person name="Cho Y.-K."/>
        </authorList>
    </citation>
    <scope>NUCLEOTIDE SEQUENCE</scope>
    <source>
        <strain evidence="19">08LSH5</strain>
    </source>
</reference>
<proteinExistence type="inferred from homology"/>
<keyword evidence="4" id="KW-0244">Early protein</keyword>
<protein>
    <recommendedName>
        <fullName evidence="2 17">Protein Nef</fullName>
    </recommendedName>
</protein>
<keyword evidence="15 17" id="KW-0899">Viral immunoevasion</keyword>
<evidence type="ECO:0000256" key="13">
    <source>
        <dbReference type="ARBA" id="ARBA00023036"/>
    </source>
</evidence>
<organism evidence="19">
    <name type="scientific">Human immunodeficiency virus type 1</name>
    <name type="common">HIV-1</name>
    <dbReference type="NCBI Taxonomy" id="11676"/>
    <lineage>
        <taxon>Viruses</taxon>
        <taxon>Riboviria</taxon>
        <taxon>Pararnavirae</taxon>
        <taxon>Artverviricota</taxon>
        <taxon>Revtraviricetes</taxon>
        <taxon>Ortervirales</taxon>
        <taxon>Retroviridae</taxon>
        <taxon>Orthoretrovirinae</taxon>
        <taxon>Lentivirus</taxon>
        <taxon>Lentivirus humimdef1</taxon>
    </lineage>
</organism>
<keyword evidence="10" id="KW-0946">Virion</keyword>
<keyword evidence="8" id="KW-0053">Apoptosis</keyword>
<dbReference type="EMBL" id="KM871449">
    <property type="protein sequence ID" value="AJF22260.1"/>
    <property type="molecule type" value="Genomic_DNA"/>
</dbReference>
<dbReference type="InterPro" id="IPR027481">
    <property type="entry name" value="HIV-1_Nef_core_sf"/>
</dbReference>
<feature type="compositionally biased region" description="Basic and acidic residues" evidence="18">
    <location>
        <begin position="16"/>
        <end position="27"/>
    </location>
</feature>
<gene>
    <name evidence="19" type="primary">nef</name>
</gene>
<dbReference type="GO" id="GO:0017124">
    <property type="term" value="F:SH3 domain binding"/>
    <property type="evidence" value="ECO:0007669"/>
    <property type="project" value="UniProtKB-KW"/>
</dbReference>
<evidence type="ECO:0000256" key="5">
    <source>
        <dbReference type="ARBA" id="ARBA00022525"/>
    </source>
</evidence>
<keyword evidence="16 17" id="KW-0449">Lipoprotein</keyword>
<keyword evidence="5" id="KW-0964">Secreted</keyword>
<evidence type="ECO:0000256" key="8">
    <source>
        <dbReference type="ARBA" id="ARBA00022703"/>
    </source>
</evidence>
<dbReference type="Gene3D" id="3.30.62.10">
    <property type="entry name" value="Nef Regulatory Factor"/>
    <property type="match status" value="1"/>
</dbReference>
<keyword evidence="14" id="KW-0472">Membrane</keyword>
<evidence type="ECO:0000256" key="3">
    <source>
        <dbReference type="ARBA" id="ARBA00022511"/>
    </source>
</evidence>
<keyword evidence="13" id="KW-0729">SH3-binding</keyword>
<evidence type="ECO:0000256" key="6">
    <source>
        <dbReference type="ARBA" id="ARBA00022553"/>
    </source>
</evidence>
<dbReference type="InterPro" id="IPR001558">
    <property type="entry name" value="HIV_Nef"/>
</dbReference>
<evidence type="ECO:0000256" key="1">
    <source>
        <dbReference type="ARBA" id="ARBA00006933"/>
    </source>
</evidence>